<comment type="caution">
    <text evidence="2">The sequence shown here is derived from an EMBL/GenBank/DDBJ whole genome shotgun (WGS) entry which is preliminary data.</text>
</comment>
<organism evidence="2 3">
    <name type="scientific">Mycena maculata</name>
    <dbReference type="NCBI Taxonomy" id="230809"/>
    <lineage>
        <taxon>Eukaryota</taxon>
        <taxon>Fungi</taxon>
        <taxon>Dikarya</taxon>
        <taxon>Basidiomycota</taxon>
        <taxon>Agaricomycotina</taxon>
        <taxon>Agaricomycetes</taxon>
        <taxon>Agaricomycetidae</taxon>
        <taxon>Agaricales</taxon>
        <taxon>Marasmiineae</taxon>
        <taxon>Mycenaceae</taxon>
        <taxon>Mycena</taxon>
    </lineage>
</organism>
<name>A0AAD7JD27_9AGAR</name>
<keyword evidence="1" id="KW-1133">Transmembrane helix</keyword>
<dbReference type="AlphaFoldDB" id="A0AAD7JD27"/>
<keyword evidence="3" id="KW-1185">Reference proteome</keyword>
<proteinExistence type="predicted"/>
<keyword evidence="1" id="KW-0472">Membrane</keyword>
<evidence type="ECO:0000313" key="2">
    <source>
        <dbReference type="EMBL" id="KAJ7762343.1"/>
    </source>
</evidence>
<protein>
    <submittedName>
        <fullName evidence="2">Uncharacterized protein</fullName>
    </submittedName>
</protein>
<evidence type="ECO:0000256" key="1">
    <source>
        <dbReference type="SAM" id="Phobius"/>
    </source>
</evidence>
<feature type="transmembrane region" description="Helical" evidence="1">
    <location>
        <begin position="6"/>
        <end position="26"/>
    </location>
</feature>
<dbReference type="Proteomes" id="UP001215280">
    <property type="component" value="Unassembled WGS sequence"/>
</dbReference>
<sequence length="91" mass="10048">MSHVPCRLVMLGTSVCNILALAVMYLRNSGIFPTRGHVTCVPCRGSSYSSSTNVRASRFYSTRHSPRHRARRMSINRAGLHLGVIRAVCTS</sequence>
<gene>
    <name evidence="2" type="ORF">DFH07DRAFT_814011</name>
</gene>
<evidence type="ECO:0000313" key="3">
    <source>
        <dbReference type="Proteomes" id="UP001215280"/>
    </source>
</evidence>
<dbReference type="EMBL" id="JARJLG010000043">
    <property type="protein sequence ID" value="KAJ7762343.1"/>
    <property type="molecule type" value="Genomic_DNA"/>
</dbReference>
<keyword evidence="1" id="KW-0812">Transmembrane</keyword>
<accession>A0AAD7JD27</accession>
<reference evidence="2" key="1">
    <citation type="submission" date="2023-03" db="EMBL/GenBank/DDBJ databases">
        <title>Massive genome expansion in bonnet fungi (Mycena s.s.) driven by repeated elements and novel gene families across ecological guilds.</title>
        <authorList>
            <consortium name="Lawrence Berkeley National Laboratory"/>
            <person name="Harder C.B."/>
            <person name="Miyauchi S."/>
            <person name="Viragh M."/>
            <person name="Kuo A."/>
            <person name="Thoen E."/>
            <person name="Andreopoulos B."/>
            <person name="Lu D."/>
            <person name="Skrede I."/>
            <person name="Drula E."/>
            <person name="Henrissat B."/>
            <person name="Morin E."/>
            <person name="Kohler A."/>
            <person name="Barry K."/>
            <person name="LaButti K."/>
            <person name="Morin E."/>
            <person name="Salamov A."/>
            <person name="Lipzen A."/>
            <person name="Mereny Z."/>
            <person name="Hegedus B."/>
            <person name="Baldrian P."/>
            <person name="Stursova M."/>
            <person name="Weitz H."/>
            <person name="Taylor A."/>
            <person name="Grigoriev I.V."/>
            <person name="Nagy L.G."/>
            <person name="Martin F."/>
            <person name="Kauserud H."/>
        </authorList>
    </citation>
    <scope>NUCLEOTIDE SEQUENCE</scope>
    <source>
        <strain evidence="2">CBHHK188m</strain>
    </source>
</reference>